<dbReference type="AlphaFoldDB" id="A0A1E3PTX5"/>
<name>A0A1E3PTX5_LIPST</name>
<organism evidence="1 2">
    <name type="scientific">Lipomyces starkeyi NRRL Y-11557</name>
    <dbReference type="NCBI Taxonomy" id="675824"/>
    <lineage>
        <taxon>Eukaryota</taxon>
        <taxon>Fungi</taxon>
        <taxon>Dikarya</taxon>
        <taxon>Ascomycota</taxon>
        <taxon>Saccharomycotina</taxon>
        <taxon>Lipomycetes</taxon>
        <taxon>Lipomycetales</taxon>
        <taxon>Lipomycetaceae</taxon>
        <taxon>Lipomyces</taxon>
    </lineage>
</organism>
<accession>A0A1E3PTX5</accession>
<keyword evidence="2" id="KW-1185">Reference proteome</keyword>
<evidence type="ECO:0000313" key="2">
    <source>
        <dbReference type="Proteomes" id="UP000094385"/>
    </source>
</evidence>
<reference evidence="1 2" key="1">
    <citation type="journal article" date="2016" name="Proc. Natl. Acad. Sci. U.S.A.">
        <title>Comparative genomics of biotechnologically important yeasts.</title>
        <authorList>
            <person name="Riley R."/>
            <person name="Haridas S."/>
            <person name="Wolfe K.H."/>
            <person name="Lopes M.R."/>
            <person name="Hittinger C.T."/>
            <person name="Goeker M."/>
            <person name="Salamov A.A."/>
            <person name="Wisecaver J.H."/>
            <person name="Long T.M."/>
            <person name="Calvey C.H."/>
            <person name="Aerts A.L."/>
            <person name="Barry K.W."/>
            <person name="Choi C."/>
            <person name="Clum A."/>
            <person name="Coughlan A.Y."/>
            <person name="Deshpande S."/>
            <person name="Douglass A.P."/>
            <person name="Hanson S.J."/>
            <person name="Klenk H.-P."/>
            <person name="LaButti K.M."/>
            <person name="Lapidus A."/>
            <person name="Lindquist E.A."/>
            <person name="Lipzen A.M."/>
            <person name="Meier-Kolthoff J.P."/>
            <person name="Ohm R.A."/>
            <person name="Otillar R.P."/>
            <person name="Pangilinan J.L."/>
            <person name="Peng Y."/>
            <person name="Rokas A."/>
            <person name="Rosa C.A."/>
            <person name="Scheuner C."/>
            <person name="Sibirny A.A."/>
            <person name="Slot J.C."/>
            <person name="Stielow J.B."/>
            <person name="Sun H."/>
            <person name="Kurtzman C.P."/>
            <person name="Blackwell M."/>
            <person name="Grigoriev I.V."/>
            <person name="Jeffries T.W."/>
        </authorList>
    </citation>
    <scope>NUCLEOTIDE SEQUENCE [LARGE SCALE GENOMIC DNA]</scope>
    <source>
        <strain evidence="1 2">NRRL Y-11557</strain>
    </source>
</reference>
<protein>
    <submittedName>
        <fullName evidence="1">Uncharacterized protein</fullName>
    </submittedName>
</protein>
<gene>
    <name evidence="1" type="ORF">LIPSTDRAFT_31137</name>
</gene>
<dbReference type="EMBL" id="KV454316">
    <property type="protein sequence ID" value="ODQ68780.1"/>
    <property type="molecule type" value="Genomic_DNA"/>
</dbReference>
<dbReference type="Proteomes" id="UP000094385">
    <property type="component" value="Unassembled WGS sequence"/>
</dbReference>
<sequence>MPARSKRSNANQENSRKKYRLDAQVDVTEPLVSNALLKDTKCKYSVAVRAESEWQPPHAKLVYFAEADKSLKRTISRGV</sequence>
<proteinExistence type="predicted"/>
<evidence type="ECO:0000313" key="1">
    <source>
        <dbReference type="EMBL" id="ODQ68780.1"/>
    </source>
</evidence>